<proteinExistence type="inferred from homology"/>
<keyword evidence="6" id="KW-0931">ER-Golgi transport</keyword>
<protein>
    <recommendedName>
        <fullName evidence="11">ER lumen protein-retaining receptor</fullName>
    </recommendedName>
</protein>
<feature type="transmembrane region" description="Helical" evidence="11">
    <location>
        <begin position="186"/>
        <end position="209"/>
    </location>
</feature>
<evidence type="ECO:0000313" key="12">
    <source>
        <dbReference type="EMBL" id="KAJ5100179.1"/>
    </source>
</evidence>
<reference evidence="12" key="2">
    <citation type="journal article" date="2023" name="IMA Fungus">
        <title>Comparative genomic study of the Penicillium genus elucidates a diverse pangenome and 15 lateral gene transfer events.</title>
        <authorList>
            <person name="Petersen C."/>
            <person name="Sorensen T."/>
            <person name="Nielsen M.R."/>
            <person name="Sondergaard T.E."/>
            <person name="Sorensen J.L."/>
            <person name="Fitzpatrick D.A."/>
            <person name="Frisvad J.C."/>
            <person name="Nielsen K.L."/>
        </authorList>
    </citation>
    <scope>NUCLEOTIDE SEQUENCE</scope>
    <source>
        <strain evidence="12">IBT 30069</strain>
    </source>
</reference>
<dbReference type="Proteomes" id="UP001149165">
    <property type="component" value="Unassembled WGS sequence"/>
</dbReference>
<dbReference type="GO" id="GO:0015031">
    <property type="term" value="P:protein transport"/>
    <property type="evidence" value="ECO:0007669"/>
    <property type="project" value="UniProtKB-KW"/>
</dbReference>
<keyword evidence="4 11" id="KW-0812">Transmembrane</keyword>
<evidence type="ECO:0000313" key="13">
    <source>
        <dbReference type="Proteomes" id="UP001149165"/>
    </source>
</evidence>
<comment type="subcellular location">
    <subcellularLocation>
        <location evidence="1 11">Endoplasmic reticulum membrane</location>
        <topology evidence="1 11">Multi-pass membrane protein</topology>
    </subcellularLocation>
</comment>
<comment type="caution">
    <text evidence="12">The sequence shown here is derived from an EMBL/GenBank/DDBJ whole genome shotgun (WGS) entry which is preliminary data.</text>
</comment>
<dbReference type="EMBL" id="JAPQKH010000004">
    <property type="protein sequence ID" value="KAJ5100179.1"/>
    <property type="molecule type" value="Genomic_DNA"/>
</dbReference>
<feature type="transmembrane region" description="Helical" evidence="11">
    <location>
        <begin position="97"/>
        <end position="115"/>
    </location>
</feature>
<dbReference type="InterPro" id="IPR000133">
    <property type="entry name" value="ER_ret_rcpt"/>
</dbReference>
<evidence type="ECO:0000256" key="6">
    <source>
        <dbReference type="ARBA" id="ARBA00022892"/>
    </source>
</evidence>
<keyword evidence="8 11" id="KW-1133">Transmembrane helix</keyword>
<name>A0A9W9FHD9_9EURO</name>
<keyword evidence="9 11" id="KW-0472">Membrane</keyword>
<dbReference type="Pfam" id="PF00810">
    <property type="entry name" value="ER_lumen_recept"/>
    <property type="match status" value="1"/>
</dbReference>
<keyword evidence="3 11" id="KW-0813">Transport</keyword>
<evidence type="ECO:0000256" key="1">
    <source>
        <dbReference type="ARBA" id="ARBA00004477"/>
    </source>
</evidence>
<organism evidence="12 13">
    <name type="scientific">Penicillium angulare</name>
    <dbReference type="NCBI Taxonomy" id="116970"/>
    <lineage>
        <taxon>Eukaryota</taxon>
        <taxon>Fungi</taxon>
        <taxon>Dikarya</taxon>
        <taxon>Ascomycota</taxon>
        <taxon>Pezizomycotina</taxon>
        <taxon>Eurotiomycetes</taxon>
        <taxon>Eurotiomycetidae</taxon>
        <taxon>Eurotiales</taxon>
        <taxon>Aspergillaceae</taxon>
        <taxon>Penicillium</taxon>
    </lineage>
</organism>
<keyword evidence="7 11" id="KW-0653">Protein transport</keyword>
<accession>A0A9W9FHD9</accession>
<evidence type="ECO:0000256" key="5">
    <source>
        <dbReference type="ARBA" id="ARBA00022824"/>
    </source>
</evidence>
<feature type="transmembrane region" description="Helical" evidence="11">
    <location>
        <begin position="156"/>
        <end position="174"/>
    </location>
</feature>
<gene>
    <name evidence="12" type="ORF">N7456_006231</name>
</gene>
<dbReference type="GO" id="GO:0046923">
    <property type="term" value="F:ER retention sequence binding"/>
    <property type="evidence" value="ECO:0007669"/>
    <property type="project" value="InterPro"/>
</dbReference>
<evidence type="ECO:0000256" key="9">
    <source>
        <dbReference type="ARBA" id="ARBA00023136"/>
    </source>
</evidence>
<keyword evidence="13" id="KW-1185">Reference proteome</keyword>
<evidence type="ECO:0000256" key="10">
    <source>
        <dbReference type="ARBA" id="ARBA00023170"/>
    </source>
</evidence>
<feature type="transmembrane region" description="Helical" evidence="11">
    <location>
        <begin position="64"/>
        <end position="85"/>
    </location>
</feature>
<comment type="caution">
    <text evidence="11">Lacks conserved residue(s) required for the propagation of feature annotation.</text>
</comment>
<dbReference type="PANTHER" id="PTHR10585">
    <property type="entry name" value="ER LUMEN PROTEIN RETAINING RECEPTOR"/>
    <property type="match status" value="1"/>
</dbReference>
<evidence type="ECO:0000256" key="11">
    <source>
        <dbReference type="RuleBase" id="RU000634"/>
    </source>
</evidence>
<dbReference type="OrthoDB" id="7694678at2759"/>
<evidence type="ECO:0000256" key="4">
    <source>
        <dbReference type="ARBA" id="ARBA00022692"/>
    </source>
</evidence>
<evidence type="ECO:0000256" key="8">
    <source>
        <dbReference type="ARBA" id="ARBA00022989"/>
    </source>
</evidence>
<evidence type="ECO:0000256" key="7">
    <source>
        <dbReference type="ARBA" id="ARBA00022927"/>
    </source>
</evidence>
<feature type="transmembrane region" description="Helical" evidence="11">
    <location>
        <begin position="121"/>
        <end position="144"/>
    </location>
</feature>
<dbReference type="AlphaFoldDB" id="A0A9W9FHD9"/>
<keyword evidence="5 11" id="KW-0256">Endoplasmic reticulum</keyword>
<dbReference type="GO" id="GO:0005789">
    <property type="term" value="C:endoplasmic reticulum membrane"/>
    <property type="evidence" value="ECO:0007669"/>
    <property type="project" value="UniProtKB-SubCell"/>
</dbReference>
<evidence type="ECO:0000256" key="2">
    <source>
        <dbReference type="ARBA" id="ARBA00010120"/>
    </source>
</evidence>
<reference evidence="12" key="1">
    <citation type="submission" date="2022-11" db="EMBL/GenBank/DDBJ databases">
        <authorList>
            <person name="Petersen C."/>
        </authorList>
    </citation>
    <scope>NUCLEOTIDE SEQUENCE</scope>
    <source>
        <strain evidence="12">IBT 30069</strain>
    </source>
</reference>
<dbReference type="GO" id="GO:0016192">
    <property type="term" value="P:vesicle-mediated transport"/>
    <property type="evidence" value="ECO:0007669"/>
    <property type="project" value="UniProtKB-KW"/>
</dbReference>
<sequence>MNLFRLLGDLSHLASIFILLQKMKSTSVCPDSDLNLVFELSDYNTDLELLPSSLDLSWTLFDSLYLTTFKLLFIGSSGYIIYLMLNDYKPTHDPNLDTFKVQYLLGISALLAVLFPRKYQFFEILWTFSIWLESVAILPQLFMLQRTGEAETITTHYLFALGIYRALYIPNWMYRYMTDPRFQELFQWAPILAGIVQTLLYSDFFYIYYNKVLKGKKFSLPV</sequence>
<dbReference type="PRINTS" id="PR00660">
    <property type="entry name" value="ERLUMENR"/>
</dbReference>
<dbReference type="GO" id="GO:0006621">
    <property type="term" value="P:protein retention in ER lumen"/>
    <property type="evidence" value="ECO:0007669"/>
    <property type="project" value="InterPro"/>
</dbReference>
<keyword evidence="10 11" id="KW-0675">Receptor</keyword>
<comment type="similarity">
    <text evidence="2 11">Belongs to the ERD2 family.</text>
</comment>
<dbReference type="PROSITE" id="PS00952">
    <property type="entry name" value="ER_LUMEN_RECEPTOR_2"/>
    <property type="match status" value="1"/>
</dbReference>
<evidence type="ECO:0000256" key="3">
    <source>
        <dbReference type="ARBA" id="ARBA00022448"/>
    </source>
</evidence>